<dbReference type="Gene3D" id="1.20.120.450">
    <property type="entry name" value="dinb family like domain"/>
    <property type="match status" value="1"/>
</dbReference>
<name>A0ABU1JEH2_9MICC</name>
<reference evidence="1 2" key="1">
    <citation type="submission" date="2023-07" db="EMBL/GenBank/DDBJ databases">
        <title>Sequencing the genomes of 1000 actinobacteria strains.</title>
        <authorList>
            <person name="Klenk H.-P."/>
        </authorList>
    </citation>
    <scope>NUCLEOTIDE SEQUENCE [LARGE SCALE GENOMIC DNA]</scope>
    <source>
        <strain evidence="1 2">DSM 14555</strain>
    </source>
</reference>
<evidence type="ECO:0000313" key="1">
    <source>
        <dbReference type="EMBL" id="MDR6269811.1"/>
    </source>
</evidence>
<comment type="caution">
    <text evidence="1">The sequence shown here is derived from an EMBL/GenBank/DDBJ whole genome shotgun (WGS) entry which is preliminary data.</text>
</comment>
<dbReference type="SUPFAM" id="SSF109854">
    <property type="entry name" value="DinB/YfiT-like putative metalloenzymes"/>
    <property type="match status" value="1"/>
</dbReference>
<organism evidence="1 2">
    <name type="scientific">Arthrobacter russicus</name>
    <dbReference type="NCBI Taxonomy" id="172040"/>
    <lineage>
        <taxon>Bacteria</taxon>
        <taxon>Bacillati</taxon>
        <taxon>Actinomycetota</taxon>
        <taxon>Actinomycetes</taxon>
        <taxon>Micrococcales</taxon>
        <taxon>Micrococcaceae</taxon>
        <taxon>Arthrobacter</taxon>
    </lineage>
</organism>
<dbReference type="Proteomes" id="UP001185069">
    <property type="component" value="Unassembled WGS sequence"/>
</dbReference>
<proteinExistence type="predicted"/>
<dbReference type="InterPro" id="IPR034660">
    <property type="entry name" value="DinB/YfiT-like"/>
</dbReference>
<keyword evidence="2" id="KW-1185">Reference proteome</keyword>
<gene>
    <name evidence="1" type="ORF">JOE69_002049</name>
</gene>
<accession>A0ABU1JEH2</accession>
<dbReference type="RefSeq" id="WP_309798417.1">
    <property type="nucleotide sequence ID" value="NZ_BAAAHY010000005.1"/>
</dbReference>
<sequence length="167" mass="18375">MEISELLLDAFNRIDEEVRDVLHGLDEQALNTGPDGANSIGWLVWHLSRVQDDHLSEVAGREQIWLGSGYQARARLPLPETDTGYGHTEAQVAGVRFDGPDLLSEYHAAVHRMTADYLSALQGADLDRIVDTRWNPPVTLGARLVSVFSDCSQHVGQAAYAKGQLGR</sequence>
<dbReference type="Pfam" id="PF04978">
    <property type="entry name" value="MST"/>
    <property type="match status" value="1"/>
</dbReference>
<evidence type="ECO:0000313" key="2">
    <source>
        <dbReference type="Proteomes" id="UP001185069"/>
    </source>
</evidence>
<dbReference type="InterPro" id="IPR007061">
    <property type="entry name" value="MST-like"/>
</dbReference>
<dbReference type="EMBL" id="JAVDQF010000001">
    <property type="protein sequence ID" value="MDR6269811.1"/>
    <property type="molecule type" value="Genomic_DNA"/>
</dbReference>
<protein>
    <submittedName>
        <fullName evidence="1">Damage-inducible protein DinB</fullName>
    </submittedName>
</protein>
<dbReference type="NCBIfam" id="NF047843">
    <property type="entry name" value="MST_Rv0443"/>
    <property type="match status" value="1"/>
</dbReference>